<evidence type="ECO:0000313" key="4">
    <source>
        <dbReference type="Proteomes" id="UP000015103"/>
    </source>
</evidence>
<evidence type="ECO:0000259" key="2">
    <source>
        <dbReference type="Pfam" id="PF00135"/>
    </source>
</evidence>
<dbReference type="Gene3D" id="3.40.50.1820">
    <property type="entry name" value="alpha/beta hydrolase"/>
    <property type="match status" value="1"/>
</dbReference>
<dbReference type="Pfam" id="PF00135">
    <property type="entry name" value="COesterase"/>
    <property type="match status" value="1"/>
</dbReference>
<dbReference type="SUPFAM" id="SSF53474">
    <property type="entry name" value="alpha/beta-Hydrolases"/>
    <property type="match status" value="1"/>
</dbReference>
<dbReference type="AlphaFoldDB" id="T1HUI3"/>
<accession>T1HUI3</accession>
<dbReference type="EnsemblMetazoa" id="RPRC007703-RA">
    <property type="protein sequence ID" value="RPRC007703-PA"/>
    <property type="gene ID" value="RPRC007703"/>
</dbReference>
<sequence>MNQMELKPVFAPVMDPASKNPFLPKDPNKVKPNHVSWMTGCTLMEGVIKSAYFTKFPNDYQEMDRNFINMSKVILFKDNEFVPNDVINRIRRYYFGNETISKEMVYNITDLFSDSWFIWPMIRSLSMHKGPKYVYYDTYQGERSLQDIYGIHRLVNVTQT</sequence>
<dbReference type="InterPro" id="IPR002018">
    <property type="entry name" value="CarbesteraseB"/>
</dbReference>
<organism evidence="3 4">
    <name type="scientific">Rhodnius prolixus</name>
    <name type="common">Triatomid bug</name>
    <dbReference type="NCBI Taxonomy" id="13249"/>
    <lineage>
        <taxon>Eukaryota</taxon>
        <taxon>Metazoa</taxon>
        <taxon>Ecdysozoa</taxon>
        <taxon>Arthropoda</taxon>
        <taxon>Hexapoda</taxon>
        <taxon>Insecta</taxon>
        <taxon>Pterygota</taxon>
        <taxon>Neoptera</taxon>
        <taxon>Paraneoptera</taxon>
        <taxon>Hemiptera</taxon>
        <taxon>Heteroptera</taxon>
        <taxon>Panheteroptera</taxon>
        <taxon>Cimicomorpha</taxon>
        <taxon>Reduviidae</taxon>
        <taxon>Triatominae</taxon>
        <taxon>Rhodnius</taxon>
    </lineage>
</organism>
<evidence type="ECO:0000313" key="3">
    <source>
        <dbReference type="EnsemblMetazoa" id="RPRC007703-PA"/>
    </source>
</evidence>
<keyword evidence="1" id="KW-0325">Glycoprotein</keyword>
<dbReference type="InterPro" id="IPR029058">
    <property type="entry name" value="AB_hydrolase_fold"/>
</dbReference>
<proteinExistence type="predicted"/>
<feature type="domain" description="Carboxylesterase type B" evidence="2">
    <location>
        <begin position="9"/>
        <end position="144"/>
    </location>
</feature>
<dbReference type="EMBL" id="ACPB03012090">
    <property type="status" value="NOT_ANNOTATED_CDS"/>
    <property type="molecule type" value="Genomic_DNA"/>
</dbReference>
<dbReference type="STRING" id="13249.T1HUI3"/>
<dbReference type="InParanoid" id="T1HUI3"/>
<dbReference type="HOGENOM" id="CLU_1654315_0_0_1"/>
<keyword evidence="4" id="KW-1185">Reference proteome</keyword>
<reference evidence="3" key="1">
    <citation type="submission" date="2015-05" db="UniProtKB">
        <authorList>
            <consortium name="EnsemblMetazoa"/>
        </authorList>
    </citation>
    <scope>IDENTIFICATION</scope>
</reference>
<protein>
    <submittedName>
        <fullName evidence="3">COesterase domain-containing protein</fullName>
    </submittedName>
</protein>
<dbReference type="eggNOG" id="KOG1516">
    <property type="taxonomic scope" value="Eukaryota"/>
</dbReference>
<evidence type="ECO:0000256" key="1">
    <source>
        <dbReference type="ARBA" id="ARBA00023180"/>
    </source>
</evidence>
<name>T1HUI3_RHOPR</name>
<dbReference type="VEuPathDB" id="VectorBase:RPRC007703"/>
<dbReference type="Proteomes" id="UP000015103">
    <property type="component" value="Unassembled WGS sequence"/>
</dbReference>